<feature type="transmembrane region" description="Helical" evidence="9">
    <location>
        <begin position="96"/>
        <end position="117"/>
    </location>
</feature>
<evidence type="ECO:0000313" key="11">
    <source>
        <dbReference type="EMBL" id="QBM89793.1"/>
    </source>
</evidence>
<dbReference type="Pfam" id="PF00324">
    <property type="entry name" value="AA_permease"/>
    <property type="match status" value="1"/>
</dbReference>
<feature type="domain" description="Amino acid permease/ SLC12A" evidence="10">
    <location>
        <begin position="92"/>
        <end position="547"/>
    </location>
</feature>
<feature type="transmembrane region" description="Helical" evidence="9">
    <location>
        <begin position="160"/>
        <end position="181"/>
    </location>
</feature>
<dbReference type="InterPro" id="IPR050524">
    <property type="entry name" value="APC_YAT"/>
</dbReference>
<evidence type="ECO:0000256" key="2">
    <source>
        <dbReference type="ARBA" id="ARBA00006983"/>
    </source>
</evidence>
<dbReference type="AlphaFoldDB" id="A0A4V1AEN1"/>
<evidence type="ECO:0000256" key="1">
    <source>
        <dbReference type="ARBA" id="ARBA00004141"/>
    </source>
</evidence>
<proteinExistence type="inferred from homology"/>
<evidence type="ECO:0000256" key="7">
    <source>
        <dbReference type="ARBA" id="ARBA00023136"/>
    </source>
</evidence>
<feature type="transmembrane region" description="Helical" evidence="9">
    <location>
        <begin position="522"/>
        <end position="540"/>
    </location>
</feature>
<accession>A0A4V1AEN1</accession>
<keyword evidence="6 9" id="KW-1133">Transmembrane helix</keyword>
<dbReference type="GO" id="GO:0016020">
    <property type="term" value="C:membrane"/>
    <property type="evidence" value="ECO:0007669"/>
    <property type="project" value="UniProtKB-SubCell"/>
</dbReference>
<dbReference type="PANTHER" id="PTHR43341:SF10">
    <property type="entry name" value="S-ADENOSYLMETHIONINE PERMEASE SAM3-RELATED"/>
    <property type="match status" value="1"/>
</dbReference>
<evidence type="ECO:0000256" key="9">
    <source>
        <dbReference type="SAM" id="Phobius"/>
    </source>
</evidence>
<evidence type="ECO:0000256" key="5">
    <source>
        <dbReference type="ARBA" id="ARBA00022970"/>
    </source>
</evidence>
<evidence type="ECO:0000256" key="8">
    <source>
        <dbReference type="SAM" id="MobiDB-lite"/>
    </source>
</evidence>
<protein>
    <submittedName>
        <fullName evidence="11">Amino acid transporter</fullName>
    </submittedName>
</protein>
<sequence>MSLEKKQDISPEYTMGASETRAGPSSEFSHDASDVYTQSSYEKQPLFTRVIDSFKPISLEDDGVDTSQMTEMEKSIYATSRHPLARSLKGRHLQMIAIGGSIGTGLFVGSGYALWLGGPAGQLISYLLVGYSLYCVVNALGEMSVQFPVSGSFNAFFSRFVDPAWGFTLGLLYALSWLISFPSELIACSITIQYWNSSINPAVWIAIFYVVICSINLFGVKGYGEVEFSLSIIKVLAVIGFIILGICLVCGAGNGGYIGARYWHNPGAFNNGFKGVCSCFISAAFSFGGVELVALAASETANPRKSLPRATKQVFWRITIFYILTAVVIGCLVPYTDDRLLSGSSSEDITSSPFVIAINNGGIKVLPDIMNAVILVAVVSVGNSSVYGCSRSLASLAVQGLLPRSIAYVDRAGRPLVAIMITNVFGLLGFLAATDKQDTVFTWFFSICSLAAFFTWIAICFTHIRFRWALAKQGRSTDEVLFVSPTGIYGSLSGLVILSLIVVGEIWVAIWPIGNDGASNEGFWQSCLSLPLMILLWAGYKTYTRSWNMLMVNLEDVDLDTGRRELDIEVIKQEIAEEKAYIRSRPLWYRIYRMWC</sequence>
<feature type="transmembrane region" description="Helical" evidence="9">
    <location>
        <begin position="369"/>
        <end position="394"/>
    </location>
</feature>
<feature type="transmembrane region" description="Helical" evidence="9">
    <location>
        <begin position="314"/>
        <end position="335"/>
    </location>
</feature>
<keyword evidence="12" id="KW-1185">Reference proteome</keyword>
<dbReference type="InterPro" id="IPR004841">
    <property type="entry name" value="AA-permease/SLC12A_dom"/>
</dbReference>
<comment type="similarity">
    <text evidence="2">Belongs to the amino acid-polyamine-organocation (APC) superfamily. YAT (TC 2.A.3.10) family.</text>
</comment>
<dbReference type="PIRSF" id="PIRSF006060">
    <property type="entry name" value="AA_transporter"/>
    <property type="match status" value="1"/>
</dbReference>
<evidence type="ECO:0000259" key="10">
    <source>
        <dbReference type="Pfam" id="PF00324"/>
    </source>
</evidence>
<feature type="transmembrane region" description="Helical" evidence="9">
    <location>
        <begin position="201"/>
        <end position="220"/>
    </location>
</feature>
<evidence type="ECO:0000313" key="12">
    <source>
        <dbReference type="Proteomes" id="UP000292447"/>
    </source>
</evidence>
<dbReference type="InterPro" id="IPR004840">
    <property type="entry name" value="Amino_acid_permease_CS"/>
</dbReference>
<evidence type="ECO:0000256" key="3">
    <source>
        <dbReference type="ARBA" id="ARBA00022448"/>
    </source>
</evidence>
<dbReference type="Proteomes" id="UP000292447">
    <property type="component" value="Chromosome V"/>
</dbReference>
<dbReference type="GO" id="GO:0015171">
    <property type="term" value="F:amino acid transmembrane transporter activity"/>
    <property type="evidence" value="ECO:0007669"/>
    <property type="project" value="TreeGrafter"/>
</dbReference>
<dbReference type="FunFam" id="1.20.1740.10:FF:000017">
    <property type="entry name" value="Amino acid permease"/>
    <property type="match status" value="1"/>
</dbReference>
<feature type="transmembrane region" description="Helical" evidence="9">
    <location>
        <begin position="232"/>
        <end position="260"/>
    </location>
</feature>
<dbReference type="Gene3D" id="1.20.1740.10">
    <property type="entry name" value="Amino acid/polyamine transporter I"/>
    <property type="match status" value="1"/>
</dbReference>
<keyword evidence="5" id="KW-0029">Amino-acid transport</keyword>
<feature type="transmembrane region" description="Helical" evidence="9">
    <location>
        <begin position="123"/>
        <end position="140"/>
    </location>
</feature>
<dbReference type="PROSITE" id="PS00218">
    <property type="entry name" value="AMINO_ACID_PERMEASE_1"/>
    <property type="match status" value="1"/>
</dbReference>
<comment type="subcellular location">
    <subcellularLocation>
        <location evidence="1">Membrane</location>
        <topology evidence="1">Multi-pass membrane protein</topology>
    </subcellularLocation>
</comment>
<dbReference type="STRING" id="2163413.A0A4V1AEN1"/>
<keyword evidence="3" id="KW-0813">Transport</keyword>
<evidence type="ECO:0000256" key="6">
    <source>
        <dbReference type="ARBA" id="ARBA00022989"/>
    </source>
</evidence>
<feature type="transmembrane region" description="Helical" evidence="9">
    <location>
        <begin position="487"/>
        <end position="510"/>
    </location>
</feature>
<keyword evidence="7 9" id="KW-0472">Membrane</keyword>
<feature type="transmembrane region" description="Helical" evidence="9">
    <location>
        <begin position="440"/>
        <end position="466"/>
    </location>
</feature>
<dbReference type="InterPro" id="IPR004762">
    <property type="entry name" value="Amino_acid_permease_fungi"/>
</dbReference>
<organism evidence="11 12">
    <name type="scientific">Metschnikowia aff. pulcherrima</name>
    <dbReference type="NCBI Taxonomy" id="2163413"/>
    <lineage>
        <taxon>Eukaryota</taxon>
        <taxon>Fungi</taxon>
        <taxon>Dikarya</taxon>
        <taxon>Ascomycota</taxon>
        <taxon>Saccharomycotina</taxon>
        <taxon>Pichiomycetes</taxon>
        <taxon>Metschnikowiaceae</taxon>
        <taxon>Metschnikowia</taxon>
    </lineage>
</organism>
<dbReference type="EMBL" id="CP034460">
    <property type="protein sequence ID" value="QBM89793.1"/>
    <property type="molecule type" value="Genomic_DNA"/>
</dbReference>
<dbReference type="PANTHER" id="PTHR43341">
    <property type="entry name" value="AMINO ACID PERMEASE"/>
    <property type="match status" value="1"/>
</dbReference>
<dbReference type="NCBIfam" id="TIGR00913">
    <property type="entry name" value="2A0310"/>
    <property type="match status" value="1"/>
</dbReference>
<keyword evidence="4 9" id="KW-0812">Transmembrane</keyword>
<feature type="transmembrane region" description="Helical" evidence="9">
    <location>
        <begin position="415"/>
        <end position="434"/>
    </location>
</feature>
<evidence type="ECO:0000256" key="4">
    <source>
        <dbReference type="ARBA" id="ARBA00022692"/>
    </source>
</evidence>
<reference evidence="12" key="1">
    <citation type="submission" date="2019-03" db="EMBL/GenBank/DDBJ databases">
        <title>Snf2 controls pulcherriminic acid biosynthesis and connects pigmentation and antifungal activity of the yeast Metschnikowia pulcherrima.</title>
        <authorList>
            <person name="Gore-Lloyd D."/>
            <person name="Sumann I."/>
            <person name="Brachmann A.O."/>
            <person name="Schneeberger K."/>
            <person name="Ortiz-Merino R.A."/>
            <person name="Moreno-Beltran M."/>
            <person name="Schlaefli M."/>
            <person name="Kirner P."/>
            <person name="Santos Kron A."/>
            <person name="Wolfe K.H."/>
            <person name="Piel J."/>
            <person name="Ahrens C.H."/>
            <person name="Henk D."/>
            <person name="Freimoser F.M."/>
        </authorList>
    </citation>
    <scope>NUCLEOTIDE SEQUENCE [LARGE SCALE GENOMIC DNA]</scope>
    <source>
        <strain evidence="12">APC 1.2</strain>
    </source>
</reference>
<name>A0A4V1AEN1_9ASCO</name>
<feature type="region of interest" description="Disordered" evidence="8">
    <location>
        <begin position="1"/>
        <end position="36"/>
    </location>
</feature>
<gene>
    <name evidence="11" type="primary">MPUL0E00260</name>
    <name evidence="11" type="ORF">METSCH_E00260</name>
</gene>